<evidence type="ECO:0000256" key="1">
    <source>
        <dbReference type="ARBA" id="ARBA00001974"/>
    </source>
</evidence>
<dbReference type="InterPro" id="IPR036318">
    <property type="entry name" value="FAD-bd_PCMH-like_sf"/>
</dbReference>
<dbReference type="InterPro" id="IPR050416">
    <property type="entry name" value="FAD-linked_Oxidoreductase"/>
</dbReference>
<dbReference type="AlphaFoldDB" id="A0A0F0KGP0"/>
<dbReference type="PROSITE" id="PS51387">
    <property type="entry name" value="FAD_PCMH"/>
    <property type="match status" value="1"/>
</dbReference>
<dbReference type="PATRIC" id="fig|82380.10.peg.3285"/>
<keyword evidence="3" id="KW-0285">Flavoprotein</keyword>
<comment type="similarity">
    <text evidence="2">Belongs to the oxygen-dependent FAD-linked oxidoreductase family.</text>
</comment>
<feature type="region of interest" description="Disordered" evidence="6">
    <location>
        <begin position="290"/>
        <end position="314"/>
    </location>
</feature>
<dbReference type="Proteomes" id="UP000033725">
    <property type="component" value="Unassembled WGS sequence"/>
</dbReference>
<evidence type="ECO:0000256" key="3">
    <source>
        <dbReference type="ARBA" id="ARBA00022630"/>
    </source>
</evidence>
<evidence type="ECO:0000313" key="8">
    <source>
        <dbReference type="EMBL" id="KJL18446.1"/>
    </source>
</evidence>
<gene>
    <name evidence="8" type="primary">mcrA</name>
    <name evidence="8" type="ORF">RN51_03279</name>
</gene>
<dbReference type="Gene3D" id="3.30.465.10">
    <property type="match status" value="1"/>
</dbReference>
<evidence type="ECO:0000256" key="4">
    <source>
        <dbReference type="ARBA" id="ARBA00022827"/>
    </source>
</evidence>
<evidence type="ECO:0000256" key="2">
    <source>
        <dbReference type="ARBA" id="ARBA00005466"/>
    </source>
</evidence>
<protein>
    <submittedName>
        <fullName evidence="8">Mitomycin radical oxidase</fullName>
        <ecNumber evidence="8">1.5.3.-</ecNumber>
    </submittedName>
</protein>
<dbReference type="RefSeq" id="WP_197073277.1">
    <property type="nucleotide sequence ID" value="NZ_JYIV01000030.1"/>
</dbReference>
<organism evidence="8 9">
    <name type="scientific">Microbacterium oxydans</name>
    <dbReference type="NCBI Taxonomy" id="82380"/>
    <lineage>
        <taxon>Bacteria</taxon>
        <taxon>Bacillati</taxon>
        <taxon>Actinomycetota</taxon>
        <taxon>Actinomycetes</taxon>
        <taxon>Micrococcales</taxon>
        <taxon>Microbacteriaceae</taxon>
        <taxon>Microbacterium</taxon>
    </lineage>
</organism>
<dbReference type="EC" id="1.5.3.-" evidence="8"/>
<feature type="domain" description="FAD-binding PCMH-type" evidence="7">
    <location>
        <begin position="37"/>
        <end position="205"/>
    </location>
</feature>
<dbReference type="PANTHER" id="PTHR42973">
    <property type="entry name" value="BINDING OXIDOREDUCTASE, PUTATIVE (AFU_ORTHOLOGUE AFUA_1G17690)-RELATED"/>
    <property type="match status" value="1"/>
</dbReference>
<dbReference type="EMBL" id="JYIV01000030">
    <property type="protein sequence ID" value="KJL18446.1"/>
    <property type="molecule type" value="Genomic_DNA"/>
</dbReference>
<dbReference type="InterPro" id="IPR016166">
    <property type="entry name" value="FAD-bd_PCMH"/>
</dbReference>
<dbReference type="Gene3D" id="3.40.462.20">
    <property type="match status" value="1"/>
</dbReference>
<keyword evidence="4" id="KW-0274">FAD</keyword>
<sequence length="450" mass="47290">MPTHPALTALQDRLTGALLLPEDPGYEAARQPWNLAIEQHPVAVATPADVDDLRALLRAAQESGMTLAVQPSGHGASGALNGAVVVRMSAFDELSLDLESGVATVGAGVRWGAIVAALEGTGWVAPAGTSPVVSVAGYTLGGGHSWFSRTGGLGSDNLRAAWVLRPDGTHERVDDDTDRDLMWALRGAGGLVGIVTALEIELVHAPDVWGANLTFDVADAPAVVRAVRDLAESAPASLNVFVNSMRMPDAPELPEQIRGRSFLTVQVLSTDGPEDELVDTVRRAGEVRREITGPTSPAALAAASNEPTEPTPGRGASMALSVLDDETIDALLEFRELPEHWPLMGIELRMLGGALDAPRRPGFASLESASWLLHALVPVIPGVPVEPGDASLVAFRELLAPSEAAQTVTTFLGPDQSLDRCGSAEDVARLRGVRSRVDPDGLLEEGRLPR</sequence>
<name>A0A0F0KGP0_9MICO</name>
<proteinExistence type="inferred from homology"/>
<evidence type="ECO:0000256" key="6">
    <source>
        <dbReference type="SAM" id="MobiDB-lite"/>
    </source>
</evidence>
<dbReference type="GO" id="GO:0071949">
    <property type="term" value="F:FAD binding"/>
    <property type="evidence" value="ECO:0007669"/>
    <property type="project" value="InterPro"/>
</dbReference>
<comment type="cofactor">
    <cofactor evidence="1">
        <name>FAD</name>
        <dbReference type="ChEBI" id="CHEBI:57692"/>
    </cofactor>
</comment>
<evidence type="ECO:0000259" key="7">
    <source>
        <dbReference type="PROSITE" id="PS51387"/>
    </source>
</evidence>
<accession>A0A0F0KGP0</accession>
<reference evidence="8 9" key="1">
    <citation type="submission" date="2015-02" db="EMBL/GenBank/DDBJ databases">
        <title>Draft genome sequences of ten Microbacterium spp. with emphasis on heavy metal contaminated environments.</title>
        <authorList>
            <person name="Corretto E."/>
        </authorList>
    </citation>
    <scope>NUCLEOTIDE SEQUENCE [LARGE SCALE GENOMIC DNA]</scope>
    <source>
        <strain evidence="8 9">BEL163</strain>
    </source>
</reference>
<dbReference type="GO" id="GO:0016491">
    <property type="term" value="F:oxidoreductase activity"/>
    <property type="evidence" value="ECO:0007669"/>
    <property type="project" value="UniProtKB-KW"/>
</dbReference>
<dbReference type="InterPro" id="IPR016169">
    <property type="entry name" value="FAD-bd_PCMH_sub2"/>
</dbReference>
<dbReference type="InterPro" id="IPR006094">
    <property type="entry name" value="Oxid_FAD_bind_N"/>
</dbReference>
<dbReference type="SUPFAM" id="SSF56176">
    <property type="entry name" value="FAD-binding/transporter-associated domain-like"/>
    <property type="match status" value="1"/>
</dbReference>
<comment type="caution">
    <text evidence="8">The sequence shown here is derived from an EMBL/GenBank/DDBJ whole genome shotgun (WGS) entry which is preliminary data.</text>
</comment>
<dbReference type="InterPro" id="IPR016167">
    <property type="entry name" value="FAD-bd_PCMH_sub1"/>
</dbReference>
<evidence type="ECO:0000313" key="9">
    <source>
        <dbReference type="Proteomes" id="UP000033725"/>
    </source>
</evidence>
<dbReference type="Gene3D" id="3.30.43.10">
    <property type="entry name" value="Uridine Diphospho-n-acetylenolpyruvylglucosamine Reductase, domain 2"/>
    <property type="match status" value="1"/>
</dbReference>
<dbReference type="Pfam" id="PF01565">
    <property type="entry name" value="FAD_binding_4"/>
    <property type="match status" value="1"/>
</dbReference>
<evidence type="ECO:0000256" key="5">
    <source>
        <dbReference type="ARBA" id="ARBA00023002"/>
    </source>
</evidence>
<dbReference type="PANTHER" id="PTHR42973:SF39">
    <property type="entry name" value="FAD-BINDING PCMH-TYPE DOMAIN-CONTAINING PROTEIN"/>
    <property type="match status" value="1"/>
</dbReference>
<keyword evidence="5 8" id="KW-0560">Oxidoreductase</keyword>